<name>A0A2G9UIH4_TELCI</name>
<dbReference type="PANTHER" id="PTHR36944:SF1">
    <property type="entry name" value="CPG4 DOMAIN-CONTAINING PROTEIN"/>
    <property type="match status" value="1"/>
</dbReference>
<evidence type="ECO:0000313" key="3">
    <source>
        <dbReference type="Proteomes" id="UP000230423"/>
    </source>
</evidence>
<dbReference type="PANTHER" id="PTHR36944">
    <property type="entry name" value="PROTEIN CBG02791-RELATED"/>
    <property type="match status" value="1"/>
</dbReference>
<feature type="compositionally biased region" description="Polar residues" evidence="1">
    <location>
        <begin position="408"/>
        <end position="429"/>
    </location>
</feature>
<feature type="region of interest" description="Disordered" evidence="1">
    <location>
        <begin position="407"/>
        <end position="429"/>
    </location>
</feature>
<proteinExistence type="predicted"/>
<protein>
    <recommendedName>
        <fullName evidence="4">Chondroitin proteoglycan 4 domain-containing protein</fullName>
    </recommendedName>
</protein>
<keyword evidence="3" id="KW-1185">Reference proteome</keyword>
<evidence type="ECO:0008006" key="4">
    <source>
        <dbReference type="Google" id="ProtNLM"/>
    </source>
</evidence>
<sequence length="429" mass="47708">MLLLLVLPALTVAFDDAPSMDPMIPTVSPHDANSDSCAGQCAFNFVEQIRGQLGNTKTASLLQLNYNDFLTAFSNTSFFENFCKIYHNFQHCSSKCEPGYLHQLLMKSAEIIDHYCVYNYEAIRTKFPCLENVESNTDCIKSCTRHHDAVTSLVNNFRHLAMNGDSTRAEQYLAESCESIEFGAHKMKEPSFVEVLQSLITKLVLFAAQVNQRLVTTGIAKSISKMDYVAALPVLRMYVTCTLHCDVPAIAHRCDFDTANLVIDLTRRSFASMEKLALDANVISKWPAVCSDIKTYRLPSPANPPKESDVVAQSHLHTEDANNITSPTTAAMSRETSALGVPALTKYCLCKSSANKRDYGDLEIVTSVLCKTRNYGRTRGIGFELLSAHRDHFWDELSRKVVIPHMVGQNSTPGSSINSDVQRRPNLSN</sequence>
<evidence type="ECO:0000256" key="1">
    <source>
        <dbReference type="SAM" id="MobiDB-lite"/>
    </source>
</evidence>
<dbReference type="EMBL" id="KZ346458">
    <property type="protein sequence ID" value="PIO69943.1"/>
    <property type="molecule type" value="Genomic_DNA"/>
</dbReference>
<organism evidence="2 3">
    <name type="scientific">Teladorsagia circumcincta</name>
    <name type="common">Brown stomach worm</name>
    <name type="synonym">Ostertagia circumcincta</name>
    <dbReference type="NCBI Taxonomy" id="45464"/>
    <lineage>
        <taxon>Eukaryota</taxon>
        <taxon>Metazoa</taxon>
        <taxon>Ecdysozoa</taxon>
        <taxon>Nematoda</taxon>
        <taxon>Chromadorea</taxon>
        <taxon>Rhabditida</taxon>
        <taxon>Rhabditina</taxon>
        <taxon>Rhabditomorpha</taxon>
        <taxon>Strongyloidea</taxon>
        <taxon>Trichostrongylidae</taxon>
        <taxon>Teladorsagia</taxon>
    </lineage>
</organism>
<evidence type="ECO:0000313" key="2">
    <source>
        <dbReference type="EMBL" id="PIO69943.1"/>
    </source>
</evidence>
<reference evidence="2 3" key="1">
    <citation type="submission" date="2015-09" db="EMBL/GenBank/DDBJ databases">
        <title>Draft genome of the parasitic nematode Teladorsagia circumcincta isolate WARC Sus (inbred).</title>
        <authorList>
            <person name="Mitreva M."/>
        </authorList>
    </citation>
    <scope>NUCLEOTIDE SEQUENCE [LARGE SCALE GENOMIC DNA]</scope>
    <source>
        <strain evidence="2 3">S</strain>
    </source>
</reference>
<gene>
    <name evidence="2" type="ORF">TELCIR_08224</name>
</gene>
<dbReference type="Proteomes" id="UP000230423">
    <property type="component" value="Unassembled WGS sequence"/>
</dbReference>
<dbReference type="OrthoDB" id="5829851at2759"/>
<accession>A0A2G9UIH4</accession>
<dbReference type="AlphaFoldDB" id="A0A2G9UIH4"/>